<dbReference type="EMBL" id="LYXE01000049">
    <property type="protein sequence ID" value="PDW00285.1"/>
    <property type="molecule type" value="Genomic_DNA"/>
</dbReference>
<reference evidence="2 3" key="1">
    <citation type="submission" date="2016-05" db="EMBL/GenBank/DDBJ databases">
        <authorList>
            <person name="Lavstsen T."/>
            <person name="Jespersen J.S."/>
        </authorList>
    </citation>
    <scope>NUCLEOTIDE SEQUENCE [LARGE SCALE GENOMIC DNA]</scope>
    <source>
        <strain evidence="2 3">B7-9</strain>
    </source>
</reference>
<dbReference type="InterPro" id="IPR045431">
    <property type="entry name" value="EAD2"/>
</dbReference>
<keyword evidence="3" id="KW-1185">Reference proteome</keyword>
<evidence type="ECO:0000313" key="2">
    <source>
        <dbReference type="EMBL" id="PDW00285.1"/>
    </source>
</evidence>
<dbReference type="AlphaFoldDB" id="A0A2H3L5R1"/>
<dbReference type="RefSeq" id="WP_097651150.1">
    <property type="nucleotide sequence ID" value="NZ_LYXE01000049.1"/>
</dbReference>
<feature type="domain" description="Effector-associated" evidence="1">
    <location>
        <begin position="82"/>
        <end position="159"/>
    </location>
</feature>
<evidence type="ECO:0000313" key="3">
    <source>
        <dbReference type="Proteomes" id="UP000220922"/>
    </source>
</evidence>
<sequence length="167" mass="18986">MSSDDRVHLEELLRTYRRRLQVLELQAAQFGIYAPPHITIEIDDLKVHIQDTEMKLGSAGRSVPAARENGTLSTQQFQQLTERFLALPSLSTRSSRDAVVQQLPSHITNAISRHDSAKVDVVNIIRTVLNYKEGLKLLVNAVRFFDDGTEQLQALEAFLRKTNLAWY</sequence>
<evidence type="ECO:0000259" key="1">
    <source>
        <dbReference type="Pfam" id="PF19956"/>
    </source>
</evidence>
<organism evidence="2 3">
    <name type="scientific">Candidatus Chloroploca asiatica</name>
    <dbReference type="NCBI Taxonomy" id="1506545"/>
    <lineage>
        <taxon>Bacteria</taxon>
        <taxon>Bacillati</taxon>
        <taxon>Chloroflexota</taxon>
        <taxon>Chloroflexia</taxon>
        <taxon>Chloroflexales</taxon>
        <taxon>Chloroflexineae</taxon>
        <taxon>Oscillochloridaceae</taxon>
        <taxon>Candidatus Chloroploca</taxon>
    </lineage>
</organism>
<gene>
    <name evidence="2" type="ORF">A9Q02_21900</name>
</gene>
<comment type="caution">
    <text evidence="2">The sequence shown here is derived from an EMBL/GenBank/DDBJ whole genome shotgun (WGS) entry which is preliminary data.</text>
</comment>
<accession>A0A2H3L5R1</accession>
<name>A0A2H3L5R1_9CHLR</name>
<protein>
    <recommendedName>
        <fullName evidence="1">Effector-associated domain-containing protein</fullName>
    </recommendedName>
</protein>
<dbReference type="Pfam" id="PF19956">
    <property type="entry name" value="EAD2"/>
    <property type="match status" value="1"/>
</dbReference>
<proteinExistence type="predicted"/>
<dbReference type="Proteomes" id="UP000220922">
    <property type="component" value="Unassembled WGS sequence"/>
</dbReference>